<feature type="domain" description="AB hydrolase-1" evidence="4">
    <location>
        <begin position="70"/>
        <end position="184"/>
    </location>
</feature>
<sequence>MLIRNLGKAADPVDSSLTHSYNLHLSTGAANMSSLEPLPLPEGIEESYIDCNDSCGLVFHVISAGQKDKPLILLTHGFPELAYSWRKIMPALAAKGYYVVAPDQRGYGRTTGWDTRPFDEIDLNQFTMTNLVRDLVCLVYALGHKEVHCHIGHDFGAVSSAMAPLMRPDMFKSCVQMSHPHHAPPTPLFDVKASRKPITNPGSTSEAKPDTQAELAKLDPPRKHYKWYNSTSGAANDWETPSQGLHKFLRGYWHLKSADWPGNDPTPLKSWSAAELGKMPNYYIMPKDTSMPETVASMMKGEDDTATTRWLSDSDLDVYVKEWQRIGFQGGLNWYRAQTSSSKAQKADMLLFAGRKIEVPCAFISGEQDWGNYQQPGALDGYKESCADFRGSTFIPHAGHWVQQEQPEKVIEAVCKFLDGL</sequence>
<dbReference type="GO" id="GO:0016787">
    <property type="term" value="F:hydrolase activity"/>
    <property type="evidence" value="ECO:0007669"/>
    <property type="project" value="UniProtKB-KW"/>
</dbReference>
<evidence type="ECO:0000256" key="1">
    <source>
        <dbReference type="ARBA" id="ARBA00022801"/>
    </source>
</evidence>
<gene>
    <name evidence="5" type="ORF">D6D24_07493</name>
</gene>
<comment type="caution">
    <text evidence="5">The sequence shown here is derived from an EMBL/GenBank/DDBJ whole genome shotgun (WGS) entry which is preliminary data.</text>
</comment>
<name>A0A4S8VHA7_AURPU</name>
<comment type="similarity">
    <text evidence="2">Belongs to the AB hydrolase superfamily. Epoxide hydrolase family.</text>
</comment>
<feature type="region of interest" description="Disordered" evidence="3">
    <location>
        <begin position="183"/>
        <end position="216"/>
    </location>
</feature>
<evidence type="ECO:0000259" key="4">
    <source>
        <dbReference type="Pfam" id="PF00561"/>
    </source>
</evidence>
<dbReference type="Proteomes" id="UP000308014">
    <property type="component" value="Unassembled WGS sequence"/>
</dbReference>
<dbReference type="InterPro" id="IPR029058">
    <property type="entry name" value="AB_hydrolase_fold"/>
</dbReference>
<dbReference type="PRINTS" id="PR00412">
    <property type="entry name" value="EPOXHYDRLASE"/>
</dbReference>
<dbReference type="Pfam" id="PF00561">
    <property type="entry name" value="Abhydrolase_1"/>
    <property type="match status" value="1"/>
</dbReference>
<evidence type="ECO:0000313" key="5">
    <source>
        <dbReference type="EMBL" id="THW11015.1"/>
    </source>
</evidence>
<evidence type="ECO:0000256" key="2">
    <source>
        <dbReference type="ARBA" id="ARBA00038334"/>
    </source>
</evidence>
<dbReference type="PANTHER" id="PTHR43329">
    <property type="entry name" value="EPOXIDE HYDROLASE"/>
    <property type="match status" value="1"/>
</dbReference>
<proteinExistence type="inferred from homology"/>
<protein>
    <submittedName>
        <fullName evidence="5">Alpha/beta-hydrolase</fullName>
    </submittedName>
</protein>
<organism evidence="5 6">
    <name type="scientific">Aureobasidium pullulans</name>
    <name type="common">Black yeast</name>
    <name type="synonym">Pullularia pullulans</name>
    <dbReference type="NCBI Taxonomy" id="5580"/>
    <lineage>
        <taxon>Eukaryota</taxon>
        <taxon>Fungi</taxon>
        <taxon>Dikarya</taxon>
        <taxon>Ascomycota</taxon>
        <taxon>Pezizomycotina</taxon>
        <taxon>Dothideomycetes</taxon>
        <taxon>Dothideomycetidae</taxon>
        <taxon>Dothideales</taxon>
        <taxon>Saccotheciaceae</taxon>
        <taxon>Aureobasidium</taxon>
    </lineage>
</organism>
<evidence type="ECO:0000313" key="6">
    <source>
        <dbReference type="Proteomes" id="UP000308014"/>
    </source>
</evidence>
<reference evidence="5 6" key="1">
    <citation type="submission" date="2018-10" db="EMBL/GenBank/DDBJ databases">
        <title>Fifty Aureobasidium pullulans genomes reveal a recombining polyextremotolerant generalist.</title>
        <authorList>
            <person name="Gostincar C."/>
            <person name="Turk M."/>
            <person name="Zajc J."/>
            <person name="Gunde-Cimerman N."/>
        </authorList>
    </citation>
    <scope>NUCLEOTIDE SEQUENCE [LARGE SCALE GENOMIC DNA]</scope>
    <source>
        <strain evidence="5 6">EXF-11318</strain>
    </source>
</reference>
<accession>A0A4S8VHA7</accession>
<dbReference type="InterPro" id="IPR000073">
    <property type="entry name" value="AB_hydrolase_1"/>
</dbReference>
<dbReference type="InterPro" id="IPR000639">
    <property type="entry name" value="Epox_hydrolase-like"/>
</dbReference>
<evidence type="ECO:0000256" key="3">
    <source>
        <dbReference type="SAM" id="MobiDB-lite"/>
    </source>
</evidence>
<dbReference type="AlphaFoldDB" id="A0A4S8VHA7"/>
<dbReference type="Gene3D" id="3.40.50.1820">
    <property type="entry name" value="alpha/beta hydrolase"/>
    <property type="match status" value="1"/>
</dbReference>
<dbReference type="EMBL" id="QZAJ01000367">
    <property type="protein sequence ID" value="THW11015.1"/>
    <property type="molecule type" value="Genomic_DNA"/>
</dbReference>
<keyword evidence="1 5" id="KW-0378">Hydrolase</keyword>
<dbReference type="SUPFAM" id="SSF53474">
    <property type="entry name" value="alpha/beta-Hydrolases"/>
    <property type="match status" value="1"/>
</dbReference>
<feature type="compositionally biased region" description="Basic and acidic residues" evidence="3">
    <location>
        <begin position="207"/>
        <end position="216"/>
    </location>
</feature>